<accession>A0A1L4BR61</accession>
<dbReference type="RefSeq" id="WP_072711559.1">
    <property type="nucleotide sequence ID" value="NZ_CP016796.1"/>
</dbReference>
<dbReference type="Proteomes" id="UP000184222">
    <property type="component" value="Chromosome"/>
</dbReference>
<keyword evidence="3" id="KW-1185">Reference proteome</keyword>
<keyword evidence="1" id="KW-0812">Transmembrane</keyword>
<dbReference type="KEGG" id="frx:F7310_02665"/>
<evidence type="ECO:0000256" key="1">
    <source>
        <dbReference type="SAM" id="Phobius"/>
    </source>
</evidence>
<protein>
    <submittedName>
        <fullName evidence="2">Uncharacterized protein</fullName>
    </submittedName>
</protein>
<dbReference type="STRING" id="573570.F7310_02665"/>
<keyword evidence="1" id="KW-0472">Membrane</keyword>
<evidence type="ECO:0000313" key="2">
    <source>
        <dbReference type="EMBL" id="API86318.1"/>
    </source>
</evidence>
<name>A0A1L4BR61_9GAMM</name>
<feature type="transmembrane region" description="Helical" evidence="1">
    <location>
        <begin position="6"/>
        <end position="23"/>
    </location>
</feature>
<sequence length="436" mass="50689">MDFSNFINLVVIVVTIYYVDLAIKTRKIIYLVNAIVVGGLIFLVLTAFNTAYNGIFNPENQQHFERSYYITDANKLYNESTLNSDVFTSLPASQQIISNIPECMFPNINQVKGYLKAYDKIYNYLVSTNSYSNKITVGKVAKAVLDYNYNYHNIGFFRKIYNIKINDSQYKNVADLINPIWAKKYGNKESLYNILNKNFDEQEQLKIAKATLSIYKQASNNCVQSGYGQEFWSVFWGLSSPSMIGGNGNTVLEMQKSLIVVPDFAKSEDINMDYKKIGKLANLMVFDKSVNFDIKSYIIMSFLIESSQINHDLMAMVLDWSYMENLYHDQDSSDTRAQISLKKLNNHYFEVAKYFKQLSDYILIIEKRDITNDQKLNLERLCQKYVNVLNKTNLKNYLQLRNYLIYRLFIVKQACEAAQGVTIDTLYKNDFKKYYK</sequence>
<dbReference type="EMBL" id="CP016796">
    <property type="protein sequence ID" value="API86318.1"/>
    <property type="molecule type" value="Genomic_DNA"/>
</dbReference>
<feature type="transmembrane region" description="Helical" evidence="1">
    <location>
        <begin position="30"/>
        <end position="52"/>
    </location>
</feature>
<reference evidence="2 3" key="1">
    <citation type="journal article" date="2016" name="Appl. Environ. Microbiol.">
        <title>Whole genome relationships among Francisella bacteria of diverse origin define new species and provide specific regions for detection.</title>
        <authorList>
            <person name="Challacombe J.F."/>
            <person name="Petersen J.M."/>
            <person name="Gallegos-Graves V."/>
            <person name="Hodge D."/>
            <person name="Pillai S."/>
            <person name="Kuske C.R."/>
        </authorList>
    </citation>
    <scope>NUCLEOTIDE SEQUENCE [LARGE SCALE GENOMIC DNA]</scope>
    <source>
        <strain evidence="3">TX07-7310</strain>
    </source>
</reference>
<proteinExistence type="predicted"/>
<dbReference type="AlphaFoldDB" id="A0A1L4BR61"/>
<evidence type="ECO:0000313" key="3">
    <source>
        <dbReference type="Proteomes" id="UP000184222"/>
    </source>
</evidence>
<organism evidence="2 3">
    <name type="scientific">Francisella uliginis</name>
    <dbReference type="NCBI Taxonomy" id="573570"/>
    <lineage>
        <taxon>Bacteria</taxon>
        <taxon>Pseudomonadati</taxon>
        <taxon>Pseudomonadota</taxon>
        <taxon>Gammaproteobacteria</taxon>
        <taxon>Thiotrichales</taxon>
        <taxon>Francisellaceae</taxon>
        <taxon>Francisella</taxon>
    </lineage>
</organism>
<dbReference type="OrthoDB" id="10019097at2"/>
<keyword evidence="1" id="KW-1133">Transmembrane helix</keyword>
<gene>
    <name evidence="2" type="ORF">F7310_02665</name>
</gene>